<accession>A0AAV2L614</accession>
<feature type="compositionally biased region" description="Acidic residues" evidence="1">
    <location>
        <begin position="65"/>
        <end position="79"/>
    </location>
</feature>
<dbReference type="AlphaFoldDB" id="A0AAV2L614"/>
<reference evidence="2 3" key="1">
    <citation type="submission" date="2024-04" db="EMBL/GenBank/DDBJ databases">
        <authorList>
            <person name="Waldvogel A.-M."/>
            <person name="Schoenle A."/>
        </authorList>
    </citation>
    <scope>NUCLEOTIDE SEQUENCE [LARGE SCALE GENOMIC DNA]</scope>
</reference>
<dbReference type="EMBL" id="OZ035842">
    <property type="protein sequence ID" value="CAL1594792.1"/>
    <property type="molecule type" value="Genomic_DNA"/>
</dbReference>
<gene>
    <name evidence="2" type="ORF">KC01_LOCUS23722</name>
</gene>
<organism evidence="2 3">
    <name type="scientific">Knipowitschia caucasica</name>
    <name type="common">Caucasian dwarf goby</name>
    <name type="synonym">Pomatoschistus caucasicus</name>
    <dbReference type="NCBI Taxonomy" id="637954"/>
    <lineage>
        <taxon>Eukaryota</taxon>
        <taxon>Metazoa</taxon>
        <taxon>Chordata</taxon>
        <taxon>Craniata</taxon>
        <taxon>Vertebrata</taxon>
        <taxon>Euteleostomi</taxon>
        <taxon>Actinopterygii</taxon>
        <taxon>Neopterygii</taxon>
        <taxon>Teleostei</taxon>
        <taxon>Neoteleostei</taxon>
        <taxon>Acanthomorphata</taxon>
        <taxon>Gobiaria</taxon>
        <taxon>Gobiiformes</taxon>
        <taxon>Gobioidei</taxon>
        <taxon>Gobiidae</taxon>
        <taxon>Gobiinae</taxon>
        <taxon>Knipowitschia</taxon>
    </lineage>
</organism>
<evidence type="ECO:0000313" key="2">
    <source>
        <dbReference type="EMBL" id="CAL1594792.1"/>
    </source>
</evidence>
<evidence type="ECO:0000256" key="1">
    <source>
        <dbReference type="SAM" id="MobiDB-lite"/>
    </source>
</evidence>
<sequence>MSDLESKQDSGCEEEEEAIDTVYEHECSVRESVVDFSSMLKDLDLQQVNGPLTSGPDPSLYFSSAEDDEEEDDDDEVSEEASTTVTPDEKSPLEQRSRQREEDFELELRTLHETERSHQRSGKSRTSMGAALGHIPLTPKRSGGRGATDLGAALPPTFERAACTGGPIVWRPGLIPSDPEA</sequence>
<proteinExistence type="predicted"/>
<name>A0AAV2L614_KNICA</name>
<protein>
    <submittedName>
        <fullName evidence="2">Uncharacterized protein</fullName>
    </submittedName>
</protein>
<feature type="compositionally biased region" description="Basic and acidic residues" evidence="1">
    <location>
        <begin position="87"/>
        <end position="118"/>
    </location>
</feature>
<evidence type="ECO:0000313" key="3">
    <source>
        <dbReference type="Proteomes" id="UP001497482"/>
    </source>
</evidence>
<keyword evidence="3" id="KW-1185">Reference proteome</keyword>
<dbReference type="Proteomes" id="UP001497482">
    <property type="component" value="Chromosome 20"/>
</dbReference>
<feature type="region of interest" description="Disordered" evidence="1">
    <location>
        <begin position="47"/>
        <end position="152"/>
    </location>
</feature>